<evidence type="ECO:0000313" key="2">
    <source>
        <dbReference type="EMBL" id="MFC7137573.1"/>
    </source>
</evidence>
<proteinExistence type="predicted"/>
<feature type="region of interest" description="Disordered" evidence="1">
    <location>
        <begin position="205"/>
        <end position="265"/>
    </location>
</feature>
<keyword evidence="3" id="KW-1185">Reference proteome</keyword>
<dbReference type="EMBL" id="JBHSZG010000001">
    <property type="protein sequence ID" value="MFC7137573.1"/>
    <property type="molecule type" value="Genomic_DNA"/>
</dbReference>
<reference evidence="2 3" key="1">
    <citation type="journal article" date="2019" name="Int. J. Syst. Evol. Microbiol.">
        <title>The Global Catalogue of Microorganisms (GCM) 10K type strain sequencing project: providing services to taxonomists for standard genome sequencing and annotation.</title>
        <authorList>
            <consortium name="The Broad Institute Genomics Platform"/>
            <consortium name="The Broad Institute Genome Sequencing Center for Infectious Disease"/>
            <person name="Wu L."/>
            <person name="Ma J."/>
        </authorList>
    </citation>
    <scope>NUCLEOTIDE SEQUENCE [LARGE SCALE GENOMIC DNA]</scope>
    <source>
        <strain evidence="2 3">DT92</strain>
    </source>
</reference>
<name>A0ABD5XR61_9EURY</name>
<feature type="region of interest" description="Disordered" evidence="1">
    <location>
        <begin position="131"/>
        <end position="150"/>
    </location>
</feature>
<feature type="compositionally biased region" description="Low complexity" evidence="1">
    <location>
        <begin position="209"/>
        <end position="234"/>
    </location>
</feature>
<accession>A0ABD5XR61</accession>
<evidence type="ECO:0000313" key="3">
    <source>
        <dbReference type="Proteomes" id="UP001596368"/>
    </source>
</evidence>
<organism evidence="2 3">
    <name type="scientific">Halobaculum litoreum</name>
    <dbReference type="NCBI Taxonomy" id="3031998"/>
    <lineage>
        <taxon>Archaea</taxon>
        <taxon>Methanobacteriati</taxon>
        <taxon>Methanobacteriota</taxon>
        <taxon>Stenosarchaea group</taxon>
        <taxon>Halobacteria</taxon>
        <taxon>Halobacteriales</taxon>
        <taxon>Haloferacaceae</taxon>
        <taxon>Halobaculum</taxon>
    </lineage>
</organism>
<comment type="caution">
    <text evidence="2">The sequence shown here is derived from an EMBL/GenBank/DDBJ whole genome shotgun (WGS) entry which is preliminary data.</text>
</comment>
<gene>
    <name evidence="2" type="ORF">ACFQRB_16235</name>
</gene>
<feature type="compositionally biased region" description="Acidic residues" evidence="1">
    <location>
        <begin position="254"/>
        <end position="265"/>
    </location>
</feature>
<sequence length="265" mass="29414">MDRLQRSLPETTNLRPAIQKLTSDHVDLLGSFVDGFDSRREFIRWGQRAVILTLGELSGEWVADRAFAGLDLSVLVTSPARERWVDDAEELQPPDRAADMRRGVVATDLTPACSAAVRRLRWSAVEYVSDEDDTLQPDPDAQQHPGMRPSLTEVHERQRWALDRALEGFDSLDALSVWGQRLTEASYAEVPDDLLTRVTVDEAETRGATSSCRLTTRTTGRSSGSRSRRSSYCPRRSRGPEGGKAGWRTRGTGDDGDDGQADVKT</sequence>
<evidence type="ECO:0000256" key="1">
    <source>
        <dbReference type="SAM" id="MobiDB-lite"/>
    </source>
</evidence>
<dbReference type="Proteomes" id="UP001596368">
    <property type="component" value="Unassembled WGS sequence"/>
</dbReference>
<protein>
    <submittedName>
        <fullName evidence="2">Uncharacterized protein</fullName>
    </submittedName>
</protein>
<dbReference type="AlphaFoldDB" id="A0ABD5XR61"/>